<sequence>MGLTEGGSRTAAFETSFEVKPPFTTLPKEGKEGGRPHFGNSSPTLSLKSASRVQVFAREGAISRQSSSRAEGDAADAGRNTGGRVAEWPAQSEKECPFRRCLLARWRFFSVNCSRRPWQASWFGEKGLLETPRRRQKLLSTGAHSPDRSLSLSNGVEPPPLISIAARRKRSNLSCANPFGSADVKRKLLFDMDSTATSLCLLLALACAPTTLGQHGYGGGGGYAGAGGAYGAQGAGGAGAGGYGGGGALFGGGGGGGVSYAGGAGGGYGGADYGGAATGGQAVYGGAAQGGGGYGRRRESLQRSLRLHHNVNHAGYGGGAVQAATGGGYGGAQQATAAQGYAASGGFGAQGGAGYGAGGAAGLGGGYGGGATLGAASYGGAGAGGYGAG</sequence>
<name>A0A9J6FXN2_HAELO</name>
<gene>
    <name evidence="2" type="ORF">HPB48_002867</name>
</gene>
<feature type="region of interest" description="Disordered" evidence="1">
    <location>
        <begin position="1"/>
        <end position="46"/>
    </location>
</feature>
<evidence type="ECO:0000256" key="1">
    <source>
        <dbReference type="SAM" id="MobiDB-lite"/>
    </source>
</evidence>
<feature type="region of interest" description="Disordered" evidence="1">
    <location>
        <begin position="60"/>
        <end position="83"/>
    </location>
</feature>
<evidence type="ECO:0000313" key="3">
    <source>
        <dbReference type="Proteomes" id="UP000821853"/>
    </source>
</evidence>
<organism evidence="2 3">
    <name type="scientific">Haemaphysalis longicornis</name>
    <name type="common">Bush tick</name>
    <dbReference type="NCBI Taxonomy" id="44386"/>
    <lineage>
        <taxon>Eukaryota</taxon>
        <taxon>Metazoa</taxon>
        <taxon>Ecdysozoa</taxon>
        <taxon>Arthropoda</taxon>
        <taxon>Chelicerata</taxon>
        <taxon>Arachnida</taxon>
        <taxon>Acari</taxon>
        <taxon>Parasitiformes</taxon>
        <taxon>Ixodida</taxon>
        <taxon>Ixodoidea</taxon>
        <taxon>Ixodidae</taxon>
        <taxon>Haemaphysalinae</taxon>
        <taxon>Haemaphysalis</taxon>
    </lineage>
</organism>
<keyword evidence="3" id="KW-1185">Reference proteome</keyword>
<dbReference type="VEuPathDB" id="VectorBase:HLOH_048818"/>
<dbReference type="EMBL" id="JABSTR010000004">
    <property type="protein sequence ID" value="KAH9367575.1"/>
    <property type="molecule type" value="Genomic_DNA"/>
</dbReference>
<dbReference type="Proteomes" id="UP000821853">
    <property type="component" value="Chromosome 2"/>
</dbReference>
<protein>
    <submittedName>
        <fullName evidence="2">Uncharacterized protein</fullName>
    </submittedName>
</protein>
<reference evidence="2 3" key="1">
    <citation type="journal article" date="2020" name="Cell">
        <title>Large-Scale Comparative Analyses of Tick Genomes Elucidate Their Genetic Diversity and Vector Capacities.</title>
        <authorList>
            <consortium name="Tick Genome and Microbiome Consortium (TIGMIC)"/>
            <person name="Jia N."/>
            <person name="Wang J."/>
            <person name="Shi W."/>
            <person name="Du L."/>
            <person name="Sun Y."/>
            <person name="Zhan W."/>
            <person name="Jiang J.F."/>
            <person name="Wang Q."/>
            <person name="Zhang B."/>
            <person name="Ji P."/>
            <person name="Bell-Sakyi L."/>
            <person name="Cui X.M."/>
            <person name="Yuan T.T."/>
            <person name="Jiang B.G."/>
            <person name="Yang W.F."/>
            <person name="Lam T.T."/>
            <person name="Chang Q.C."/>
            <person name="Ding S.J."/>
            <person name="Wang X.J."/>
            <person name="Zhu J.G."/>
            <person name="Ruan X.D."/>
            <person name="Zhao L."/>
            <person name="Wei J.T."/>
            <person name="Ye R.Z."/>
            <person name="Que T.C."/>
            <person name="Du C.H."/>
            <person name="Zhou Y.H."/>
            <person name="Cheng J.X."/>
            <person name="Dai P.F."/>
            <person name="Guo W.B."/>
            <person name="Han X.H."/>
            <person name="Huang E.J."/>
            <person name="Li L.F."/>
            <person name="Wei W."/>
            <person name="Gao Y.C."/>
            <person name="Liu J.Z."/>
            <person name="Shao H.Z."/>
            <person name="Wang X."/>
            <person name="Wang C.C."/>
            <person name="Yang T.C."/>
            <person name="Huo Q.B."/>
            <person name="Li W."/>
            <person name="Chen H.Y."/>
            <person name="Chen S.E."/>
            <person name="Zhou L.G."/>
            <person name="Ni X.B."/>
            <person name="Tian J.H."/>
            <person name="Sheng Y."/>
            <person name="Liu T."/>
            <person name="Pan Y.S."/>
            <person name="Xia L.Y."/>
            <person name="Li J."/>
            <person name="Zhao F."/>
            <person name="Cao W.C."/>
        </authorList>
    </citation>
    <scope>NUCLEOTIDE SEQUENCE [LARGE SCALE GENOMIC DNA]</scope>
    <source>
        <strain evidence="2">HaeL-2018</strain>
    </source>
</reference>
<comment type="caution">
    <text evidence="2">The sequence shown here is derived from an EMBL/GenBank/DDBJ whole genome shotgun (WGS) entry which is preliminary data.</text>
</comment>
<evidence type="ECO:0000313" key="2">
    <source>
        <dbReference type="EMBL" id="KAH9367575.1"/>
    </source>
</evidence>
<accession>A0A9J6FXN2</accession>
<proteinExistence type="predicted"/>
<dbReference type="AlphaFoldDB" id="A0A9J6FXN2"/>